<proteinExistence type="predicted"/>
<protein>
    <submittedName>
        <fullName evidence="1">Uncharacterized protein</fullName>
    </submittedName>
</protein>
<name>A0A0F9FQT4_9ZZZZ</name>
<dbReference type="Gene3D" id="3.90.10.10">
    <property type="entry name" value="Cytochrome C3"/>
    <property type="match status" value="1"/>
</dbReference>
<sequence length="218" mass="23108">GDGAWVNRIIFTDNTKATAFGGWAVNSSDGGPFYRGVCNACHEEAQMANDHYTITTSDDHNQGTVCTVCHVHNENSIVDGEAFKGGGCNGCHGYPPGDGSLNDGFFDVINQSKGAHVKHVDHLLSVELPALDPNADKFDHALGKFENTCGVCHATASHTTSDPDPSNRTIVINSVFTFGPTGVATYLGNSGESGASEPKTCSNTNCHFKASPEWEVYP</sequence>
<evidence type="ECO:0000313" key="1">
    <source>
        <dbReference type="EMBL" id="KKL59695.1"/>
    </source>
</evidence>
<comment type="caution">
    <text evidence="1">The sequence shown here is derived from an EMBL/GenBank/DDBJ whole genome shotgun (WGS) entry which is preliminary data.</text>
</comment>
<dbReference type="AlphaFoldDB" id="A0A0F9FQT4"/>
<dbReference type="EMBL" id="LAZR01029399">
    <property type="protein sequence ID" value="KKL59695.1"/>
    <property type="molecule type" value="Genomic_DNA"/>
</dbReference>
<reference evidence="1" key="1">
    <citation type="journal article" date="2015" name="Nature">
        <title>Complex archaea that bridge the gap between prokaryotes and eukaryotes.</title>
        <authorList>
            <person name="Spang A."/>
            <person name="Saw J.H."/>
            <person name="Jorgensen S.L."/>
            <person name="Zaremba-Niedzwiedzka K."/>
            <person name="Martijn J."/>
            <person name="Lind A.E."/>
            <person name="van Eijk R."/>
            <person name="Schleper C."/>
            <person name="Guy L."/>
            <person name="Ettema T.J."/>
        </authorList>
    </citation>
    <scope>NUCLEOTIDE SEQUENCE</scope>
</reference>
<gene>
    <name evidence="1" type="ORF">LCGC14_2212760</name>
</gene>
<accession>A0A0F9FQT4</accession>
<feature type="non-terminal residue" evidence="1">
    <location>
        <position position="1"/>
    </location>
</feature>
<dbReference type="SUPFAM" id="SSF48695">
    <property type="entry name" value="Multiheme cytochromes"/>
    <property type="match status" value="1"/>
</dbReference>
<organism evidence="1">
    <name type="scientific">marine sediment metagenome</name>
    <dbReference type="NCBI Taxonomy" id="412755"/>
    <lineage>
        <taxon>unclassified sequences</taxon>
        <taxon>metagenomes</taxon>
        <taxon>ecological metagenomes</taxon>
    </lineage>
</organism>
<dbReference type="InterPro" id="IPR036280">
    <property type="entry name" value="Multihaem_cyt_sf"/>
</dbReference>